<keyword evidence="3 8" id="KW-0238">DNA-binding</keyword>
<dbReference type="InterPro" id="IPR000792">
    <property type="entry name" value="Tscrpt_reg_LuxR_C"/>
</dbReference>
<dbReference type="GO" id="GO:0006355">
    <property type="term" value="P:regulation of DNA-templated transcription"/>
    <property type="evidence" value="ECO:0007669"/>
    <property type="project" value="InterPro"/>
</dbReference>
<dbReference type="PANTHER" id="PTHR43214">
    <property type="entry name" value="TWO-COMPONENT RESPONSE REGULATOR"/>
    <property type="match status" value="1"/>
</dbReference>
<keyword evidence="1 5" id="KW-0597">Phosphoprotein</keyword>
<feature type="domain" description="Response regulatory" evidence="7">
    <location>
        <begin position="5"/>
        <end position="121"/>
    </location>
</feature>
<dbReference type="InterPro" id="IPR016032">
    <property type="entry name" value="Sig_transdc_resp-reg_C-effctor"/>
</dbReference>
<dbReference type="CDD" id="cd06170">
    <property type="entry name" value="LuxR_C_like"/>
    <property type="match status" value="1"/>
</dbReference>
<organism evidence="8 9">
    <name type="scientific">Mesonia hippocampi</name>
    <dbReference type="NCBI Taxonomy" id="1628250"/>
    <lineage>
        <taxon>Bacteria</taxon>
        <taxon>Pseudomonadati</taxon>
        <taxon>Bacteroidota</taxon>
        <taxon>Flavobacteriia</taxon>
        <taxon>Flavobacteriales</taxon>
        <taxon>Flavobacteriaceae</taxon>
        <taxon>Mesonia</taxon>
    </lineage>
</organism>
<dbReference type="PROSITE" id="PS50110">
    <property type="entry name" value="RESPONSE_REGULATORY"/>
    <property type="match status" value="1"/>
</dbReference>
<evidence type="ECO:0000256" key="1">
    <source>
        <dbReference type="ARBA" id="ARBA00022553"/>
    </source>
</evidence>
<dbReference type="InterPro" id="IPR011006">
    <property type="entry name" value="CheY-like_superfamily"/>
</dbReference>
<dbReference type="InterPro" id="IPR039420">
    <property type="entry name" value="WalR-like"/>
</dbReference>
<evidence type="ECO:0000256" key="3">
    <source>
        <dbReference type="ARBA" id="ARBA00023125"/>
    </source>
</evidence>
<dbReference type="SUPFAM" id="SSF46894">
    <property type="entry name" value="C-terminal effector domain of the bipartite response regulators"/>
    <property type="match status" value="1"/>
</dbReference>
<evidence type="ECO:0000256" key="5">
    <source>
        <dbReference type="PROSITE-ProRule" id="PRU00169"/>
    </source>
</evidence>
<dbReference type="Proteomes" id="UP000553034">
    <property type="component" value="Unassembled WGS sequence"/>
</dbReference>
<comment type="caution">
    <text evidence="8">The sequence shown here is derived from an EMBL/GenBank/DDBJ whole genome shotgun (WGS) entry which is preliminary data.</text>
</comment>
<evidence type="ECO:0000256" key="4">
    <source>
        <dbReference type="ARBA" id="ARBA00023163"/>
    </source>
</evidence>
<evidence type="ECO:0000259" key="7">
    <source>
        <dbReference type="PROSITE" id="PS50110"/>
    </source>
</evidence>
<evidence type="ECO:0000313" key="9">
    <source>
        <dbReference type="Proteomes" id="UP000553034"/>
    </source>
</evidence>
<dbReference type="GO" id="GO:0000160">
    <property type="term" value="P:phosphorelay signal transduction system"/>
    <property type="evidence" value="ECO:0007669"/>
    <property type="project" value="InterPro"/>
</dbReference>
<reference evidence="8 9" key="1">
    <citation type="submission" date="2020-08" db="EMBL/GenBank/DDBJ databases">
        <title>Genomic Encyclopedia of Type Strains, Phase IV (KMG-IV): sequencing the most valuable type-strain genomes for metagenomic binning, comparative biology and taxonomic classification.</title>
        <authorList>
            <person name="Goeker M."/>
        </authorList>
    </citation>
    <scope>NUCLEOTIDE SEQUENCE [LARGE SCALE GENOMIC DNA]</scope>
    <source>
        <strain evidence="8 9">DSM 29568</strain>
    </source>
</reference>
<dbReference type="RefSeq" id="WP_183477941.1">
    <property type="nucleotide sequence ID" value="NZ_JACIFO010000007.1"/>
</dbReference>
<dbReference type="EMBL" id="JACIFO010000007">
    <property type="protein sequence ID" value="MBB4119596.1"/>
    <property type="molecule type" value="Genomic_DNA"/>
</dbReference>
<dbReference type="GO" id="GO:0003677">
    <property type="term" value="F:DNA binding"/>
    <property type="evidence" value="ECO:0007669"/>
    <property type="project" value="UniProtKB-KW"/>
</dbReference>
<sequence length="213" mass="24518">MKKINIIIADDHLMFLEGLNTILTEMDEVENVHIATEGKQVLRLLEQFNINLVISDINMPKMDGIALLTELKKKHPDTGIIMLSMLDNHRTIYKVIQKKADGFVPKFTNKEELQKAVRTVIGGEQYFSEAIKKRYMESVFERDKFKNIELSKREKEVLYHLSEELTSKEISEKLFISINTVETHRKNILLKTGAKTTTGAVKYAIESGLFDED</sequence>
<evidence type="ECO:0000256" key="2">
    <source>
        <dbReference type="ARBA" id="ARBA00023015"/>
    </source>
</evidence>
<feature type="modified residue" description="4-aspartylphosphate" evidence="5">
    <location>
        <position position="56"/>
    </location>
</feature>
<dbReference type="AlphaFoldDB" id="A0A840EVP8"/>
<keyword evidence="9" id="KW-1185">Reference proteome</keyword>
<evidence type="ECO:0000259" key="6">
    <source>
        <dbReference type="PROSITE" id="PS50043"/>
    </source>
</evidence>
<dbReference type="PRINTS" id="PR00038">
    <property type="entry name" value="HTHLUXR"/>
</dbReference>
<dbReference type="SMART" id="SM00421">
    <property type="entry name" value="HTH_LUXR"/>
    <property type="match status" value="1"/>
</dbReference>
<dbReference type="SUPFAM" id="SSF52172">
    <property type="entry name" value="CheY-like"/>
    <property type="match status" value="1"/>
</dbReference>
<proteinExistence type="predicted"/>
<dbReference type="CDD" id="cd17535">
    <property type="entry name" value="REC_NarL-like"/>
    <property type="match status" value="1"/>
</dbReference>
<dbReference type="InterPro" id="IPR058245">
    <property type="entry name" value="NreC/VraR/RcsB-like_REC"/>
</dbReference>
<dbReference type="Pfam" id="PF00196">
    <property type="entry name" value="GerE"/>
    <property type="match status" value="1"/>
</dbReference>
<name>A0A840EVP8_9FLAO</name>
<keyword evidence="4" id="KW-0804">Transcription</keyword>
<dbReference type="InterPro" id="IPR001789">
    <property type="entry name" value="Sig_transdc_resp-reg_receiver"/>
</dbReference>
<dbReference type="Gene3D" id="1.10.10.10">
    <property type="entry name" value="Winged helix-like DNA-binding domain superfamily/Winged helix DNA-binding domain"/>
    <property type="match status" value="1"/>
</dbReference>
<dbReference type="Gene3D" id="3.40.50.2300">
    <property type="match status" value="1"/>
</dbReference>
<gene>
    <name evidence="8" type="ORF">GGR32_001898</name>
</gene>
<accession>A0A840EVP8</accession>
<dbReference type="InterPro" id="IPR036388">
    <property type="entry name" value="WH-like_DNA-bd_sf"/>
</dbReference>
<dbReference type="SMART" id="SM00448">
    <property type="entry name" value="REC"/>
    <property type="match status" value="1"/>
</dbReference>
<keyword evidence="2" id="KW-0805">Transcription regulation</keyword>
<protein>
    <submittedName>
        <fullName evidence="8">DNA-binding NarL/FixJ family response regulator</fullName>
    </submittedName>
</protein>
<dbReference type="PANTHER" id="PTHR43214:SF41">
    <property type="entry name" value="NITRATE_NITRITE RESPONSE REGULATOR PROTEIN NARP"/>
    <property type="match status" value="1"/>
</dbReference>
<feature type="domain" description="HTH luxR-type" evidence="6">
    <location>
        <begin position="143"/>
        <end position="208"/>
    </location>
</feature>
<dbReference type="Pfam" id="PF00072">
    <property type="entry name" value="Response_reg"/>
    <property type="match status" value="1"/>
</dbReference>
<dbReference type="PROSITE" id="PS50043">
    <property type="entry name" value="HTH_LUXR_2"/>
    <property type="match status" value="1"/>
</dbReference>
<evidence type="ECO:0000313" key="8">
    <source>
        <dbReference type="EMBL" id="MBB4119596.1"/>
    </source>
</evidence>